<dbReference type="Proteomes" id="UP001216579">
    <property type="component" value="Unassembled WGS sequence"/>
</dbReference>
<dbReference type="RefSeq" id="WP_276095056.1">
    <property type="nucleotide sequence ID" value="NZ_JARJBC010000014.1"/>
</dbReference>
<feature type="region of interest" description="Disordered" evidence="1">
    <location>
        <begin position="69"/>
        <end position="94"/>
    </location>
</feature>
<comment type="caution">
    <text evidence="2">The sequence shown here is derived from an EMBL/GenBank/DDBJ whole genome shotgun (WGS) entry which is preliminary data.</text>
</comment>
<feature type="compositionally biased region" description="Basic residues" evidence="1">
    <location>
        <begin position="85"/>
        <end position="94"/>
    </location>
</feature>
<gene>
    <name evidence="2" type="ORF">P3G67_22360</name>
</gene>
<protein>
    <submittedName>
        <fullName evidence="2">Uncharacterized protein</fullName>
    </submittedName>
</protein>
<evidence type="ECO:0000256" key="1">
    <source>
        <dbReference type="SAM" id="MobiDB-lite"/>
    </source>
</evidence>
<reference evidence="2 3" key="1">
    <citation type="submission" date="2023-03" db="EMBL/GenBank/DDBJ databases">
        <title>Draft genome sequence of Streptomyces sp. RB6PN23 isolated from peat swamp forest in Thailand.</title>
        <authorList>
            <person name="Klaysubun C."/>
            <person name="Duangmal K."/>
        </authorList>
    </citation>
    <scope>NUCLEOTIDE SEQUENCE [LARGE SCALE GENOMIC DNA]</scope>
    <source>
        <strain evidence="2 3">RB6PN23</strain>
    </source>
</reference>
<accession>A0ABT5ZQ10</accession>
<name>A0ABT5ZQ10_9ACTN</name>
<sequence length="94" mass="10786">MADEPYMCEDDDPPVCGVCPSLRLPRDRFVVADRPSRLWPFNEADGYRYAADGTPVCVHPDRIGLDPDRIALPPKPLDLSTSAPPRHRWFRRRK</sequence>
<proteinExistence type="predicted"/>
<organism evidence="2 3">
    <name type="scientific">Streptomyces silvisoli</name>
    <dbReference type="NCBI Taxonomy" id="3034235"/>
    <lineage>
        <taxon>Bacteria</taxon>
        <taxon>Bacillati</taxon>
        <taxon>Actinomycetota</taxon>
        <taxon>Actinomycetes</taxon>
        <taxon>Kitasatosporales</taxon>
        <taxon>Streptomycetaceae</taxon>
        <taxon>Streptomyces</taxon>
    </lineage>
</organism>
<keyword evidence="3" id="KW-1185">Reference proteome</keyword>
<evidence type="ECO:0000313" key="3">
    <source>
        <dbReference type="Proteomes" id="UP001216579"/>
    </source>
</evidence>
<dbReference type="EMBL" id="JARJBC010000014">
    <property type="protein sequence ID" value="MDF3291919.1"/>
    <property type="molecule type" value="Genomic_DNA"/>
</dbReference>
<evidence type="ECO:0000313" key="2">
    <source>
        <dbReference type="EMBL" id="MDF3291919.1"/>
    </source>
</evidence>